<keyword evidence="12" id="KW-1185">Reference proteome</keyword>
<feature type="domain" description="Cyclin-like" evidence="9">
    <location>
        <begin position="238"/>
        <end position="318"/>
    </location>
</feature>
<keyword evidence="4" id="KW-0131">Cell cycle</keyword>
<comment type="function">
    <text evidence="5">Essential for the control of the cell cycle at the G2/M (mitosis) transition. G2/M cyclins accumulate steadily during G2 and are abruptly destroyed at mitosis.</text>
</comment>
<dbReference type="SUPFAM" id="SSF47954">
    <property type="entry name" value="Cyclin-like"/>
    <property type="match status" value="2"/>
</dbReference>
<dbReference type="PANTHER" id="PTHR10177">
    <property type="entry name" value="CYCLINS"/>
    <property type="match status" value="1"/>
</dbReference>
<name>A0AAN8TYQ5_SOLBU</name>
<evidence type="ECO:0000256" key="8">
    <source>
        <dbReference type="SAM" id="SignalP"/>
    </source>
</evidence>
<evidence type="ECO:0000256" key="3">
    <source>
        <dbReference type="ARBA" id="ARBA00023127"/>
    </source>
</evidence>
<accession>A0AAN8TYQ5</accession>
<organism evidence="11 12">
    <name type="scientific">Solanum bulbocastanum</name>
    <name type="common">Wild potato</name>
    <dbReference type="NCBI Taxonomy" id="147425"/>
    <lineage>
        <taxon>Eukaryota</taxon>
        <taxon>Viridiplantae</taxon>
        <taxon>Streptophyta</taxon>
        <taxon>Embryophyta</taxon>
        <taxon>Tracheophyta</taxon>
        <taxon>Spermatophyta</taxon>
        <taxon>Magnoliopsida</taxon>
        <taxon>eudicotyledons</taxon>
        <taxon>Gunneridae</taxon>
        <taxon>Pentapetalae</taxon>
        <taxon>asterids</taxon>
        <taxon>lamiids</taxon>
        <taxon>Solanales</taxon>
        <taxon>Solanaceae</taxon>
        <taxon>Solanoideae</taxon>
        <taxon>Solaneae</taxon>
        <taxon>Solanum</taxon>
    </lineage>
</organism>
<keyword evidence="8" id="KW-0732">Signal</keyword>
<dbReference type="InterPro" id="IPR036915">
    <property type="entry name" value="Cyclin-like_sf"/>
</dbReference>
<evidence type="ECO:0000256" key="6">
    <source>
        <dbReference type="ARBA" id="ARBA00065123"/>
    </source>
</evidence>
<proteinExistence type="inferred from homology"/>
<evidence type="ECO:0000259" key="9">
    <source>
        <dbReference type="SMART" id="SM00385"/>
    </source>
</evidence>
<feature type="signal peptide" evidence="8">
    <location>
        <begin position="1"/>
        <end position="25"/>
    </location>
</feature>
<reference evidence="11 12" key="1">
    <citation type="submission" date="2024-02" db="EMBL/GenBank/DDBJ databases">
        <title>de novo genome assembly of Solanum bulbocastanum strain 11H21.</title>
        <authorList>
            <person name="Hosaka A.J."/>
        </authorList>
    </citation>
    <scope>NUCLEOTIDE SEQUENCE [LARGE SCALE GENOMIC DNA]</scope>
    <source>
        <tissue evidence="11">Young leaves</tissue>
    </source>
</reference>
<gene>
    <name evidence="11" type="ORF">RDI58_012184</name>
</gene>
<evidence type="ECO:0000256" key="1">
    <source>
        <dbReference type="ARBA" id="ARBA00006955"/>
    </source>
</evidence>
<evidence type="ECO:0000256" key="7">
    <source>
        <dbReference type="RuleBase" id="RU000383"/>
    </source>
</evidence>
<feature type="domain" description="Cyclin C-terminal" evidence="10">
    <location>
        <begin position="327"/>
        <end position="444"/>
    </location>
</feature>
<keyword evidence="3 7" id="KW-0195">Cyclin</keyword>
<dbReference type="GO" id="GO:0044772">
    <property type="term" value="P:mitotic cell cycle phase transition"/>
    <property type="evidence" value="ECO:0007669"/>
    <property type="project" value="InterPro"/>
</dbReference>
<dbReference type="Pfam" id="PF02984">
    <property type="entry name" value="Cyclin_C"/>
    <property type="match status" value="1"/>
</dbReference>
<dbReference type="FunFam" id="1.10.472.10:FF:000032">
    <property type="entry name" value="G2/mitotic-specific cyclin-1"/>
    <property type="match status" value="1"/>
</dbReference>
<dbReference type="SMART" id="SM01332">
    <property type="entry name" value="Cyclin_C"/>
    <property type="match status" value="1"/>
</dbReference>
<dbReference type="EMBL" id="JBANQN010000004">
    <property type="protein sequence ID" value="KAK6793103.1"/>
    <property type="molecule type" value="Genomic_DNA"/>
</dbReference>
<evidence type="ECO:0000256" key="2">
    <source>
        <dbReference type="ARBA" id="ARBA00022618"/>
    </source>
</evidence>
<comment type="similarity">
    <text evidence="1">Belongs to the cyclin family. Cyclin AB subfamily.</text>
</comment>
<evidence type="ECO:0000256" key="4">
    <source>
        <dbReference type="ARBA" id="ARBA00023306"/>
    </source>
</evidence>
<dbReference type="Pfam" id="PF00134">
    <property type="entry name" value="Cyclin_N"/>
    <property type="match status" value="1"/>
</dbReference>
<dbReference type="AlphaFoldDB" id="A0AAN8TYQ5"/>
<evidence type="ECO:0000313" key="12">
    <source>
        <dbReference type="Proteomes" id="UP001371456"/>
    </source>
</evidence>
<dbReference type="InterPro" id="IPR039361">
    <property type="entry name" value="Cyclin"/>
</dbReference>
<comment type="subunit">
    <text evidence="6">Interacts with the CDC2 and CDK2 protein kinases to form a serine/threonine kinase holoenzyme complex. The cyclin subunit imparts substrate specificity to the complex.</text>
</comment>
<evidence type="ECO:0000259" key="10">
    <source>
        <dbReference type="SMART" id="SM01332"/>
    </source>
</evidence>
<sequence length="452" mass="51020">MIKFHGVLQLLVFNRFLGSFRVVSTQRSDLFRLVLIKFSVKMAGSDENYTGVIRPSNLQGGLRPGVGGKATGGLGQNRRALSTINRNVMGAPPLHCAVVHKRNDTTENKSNAATNKIPPVPIHRPITRKLAAQIASKQHQPAVEVTKPPVPVVPIRNESADCIIIDAEDYKTTGNSTVPMFVQHTEAMMEEIDRMDEEIEMEDAEDWSIVDIDSPDKKNSLAVVEYIDDIYAYYKKAEVHYKFELLEETLYLTVNLIDRFLAVQSVIRKKLQLVGITAMLLACKYEEVSVPVVEDLILISDRAYTRKEVLEMEKLMVNALQFNMTVPTAYAFMRRFLKAAQSDKKVELVSFFLIELCLVEYEMLRFPPSMLAAAAIFTAQCTLGVSKEWNKTCEKHSSYVKDQLLECSKLMVSFHQKAAIGKLTGVHRKYSTSKYGYATRCEPASFLLEAWF</sequence>
<dbReference type="InterPro" id="IPR013763">
    <property type="entry name" value="Cyclin-like_dom"/>
</dbReference>
<evidence type="ECO:0000313" key="11">
    <source>
        <dbReference type="EMBL" id="KAK6793103.1"/>
    </source>
</evidence>
<feature type="chain" id="PRO_5042923593" evidence="8">
    <location>
        <begin position="26"/>
        <end position="452"/>
    </location>
</feature>
<protein>
    <submittedName>
        <fullName evidence="11">Uncharacterized protein</fullName>
    </submittedName>
</protein>
<comment type="caution">
    <text evidence="11">The sequence shown here is derived from an EMBL/GenBank/DDBJ whole genome shotgun (WGS) entry which is preliminary data.</text>
</comment>
<dbReference type="GO" id="GO:0010332">
    <property type="term" value="P:response to gamma radiation"/>
    <property type="evidence" value="ECO:0007669"/>
    <property type="project" value="UniProtKB-ARBA"/>
</dbReference>
<dbReference type="Gene3D" id="1.10.472.10">
    <property type="entry name" value="Cyclin-like"/>
    <property type="match status" value="2"/>
</dbReference>
<dbReference type="InterPro" id="IPR006671">
    <property type="entry name" value="Cyclin_N"/>
</dbReference>
<keyword evidence="2" id="KW-0132">Cell division</keyword>
<dbReference type="GO" id="GO:0016538">
    <property type="term" value="F:cyclin-dependent protein serine/threonine kinase regulator activity"/>
    <property type="evidence" value="ECO:0007669"/>
    <property type="project" value="InterPro"/>
</dbReference>
<dbReference type="SMART" id="SM00385">
    <property type="entry name" value="CYCLIN"/>
    <property type="match status" value="2"/>
</dbReference>
<evidence type="ECO:0000256" key="5">
    <source>
        <dbReference type="ARBA" id="ARBA00059307"/>
    </source>
</evidence>
<dbReference type="InterPro" id="IPR004367">
    <property type="entry name" value="Cyclin_C-dom"/>
</dbReference>
<dbReference type="InterPro" id="IPR046965">
    <property type="entry name" value="Cyclin_A/B-like"/>
</dbReference>
<dbReference type="Proteomes" id="UP001371456">
    <property type="component" value="Unassembled WGS sequence"/>
</dbReference>
<dbReference type="PIRSF" id="PIRSF001771">
    <property type="entry name" value="Cyclin_A_B_D_E"/>
    <property type="match status" value="1"/>
</dbReference>
<dbReference type="CDD" id="cd20511">
    <property type="entry name" value="CYCLIN_AtCycB-like_rpt2"/>
    <property type="match status" value="1"/>
</dbReference>
<dbReference type="GO" id="GO:0051301">
    <property type="term" value="P:cell division"/>
    <property type="evidence" value="ECO:0007669"/>
    <property type="project" value="UniProtKB-KW"/>
</dbReference>
<feature type="domain" description="Cyclin-like" evidence="9">
    <location>
        <begin position="331"/>
        <end position="413"/>
    </location>
</feature>